<keyword evidence="5 8" id="KW-0418">Kinase</keyword>
<dbReference type="InterPro" id="IPR039430">
    <property type="entry name" value="Thymidylate_kin-like_dom"/>
</dbReference>
<evidence type="ECO:0000256" key="1">
    <source>
        <dbReference type="ARBA" id="ARBA00009776"/>
    </source>
</evidence>
<name>A0A6S6SZ75_9BACT</name>
<dbReference type="PANTHER" id="PTHR10344:SF4">
    <property type="entry name" value="UMP-CMP KINASE 2, MITOCHONDRIAL"/>
    <property type="match status" value="1"/>
</dbReference>
<gene>
    <name evidence="8" type="primary">tmk</name>
    <name evidence="10" type="ORF">HELGO_WM6430</name>
</gene>
<keyword evidence="3 8" id="KW-0545">Nucleotide biosynthesis</keyword>
<dbReference type="NCBIfam" id="TIGR00041">
    <property type="entry name" value="DTMP_kinase"/>
    <property type="match status" value="1"/>
</dbReference>
<dbReference type="EMBL" id="CACVAW010000044">
    <property type="protein sequence ID" value="CAA6811394.1"/>
    <property type="molecule type" value="Genomic_DNA"/>
</dbReference>
<evidence type="ECO:0000313" key="10">
    <source>
        <dbReference type="EMBL" id="CAA6811394.1"/>
    </source>
</evidence>
<dbReference type="CDD" id="cd01672">
    <property type="entry name" value="TMPK"/>
    <property type="match status" value="1"/>
</dbReference>
<protein>
    <recommendedName>
        <fullName evidence="8">Thymidylate kinase</fullName>
        <ecNumber evidence="8">2.7.4.9</ecNumber>
    </recommendedName>
    <alternativeName>
        <fullName evidence="8">dTMP kinase</fullName>
    </alternativeName>
</protein>
<dbReference type="GO" id="GO:0006235">
    <property type="term" value="P:dTTP biosynthetic process"/>
    <property type="evidence" value="ECO:0007669"/>
    <property type="project" value="UniProtKB-UniRule"/>
</dbReference>
<proteinExistence type="inferred from homology"/>
<dbReference type="EC" id="2.7.4.9" evidence="8"/>
<evidence type="ECO:0000256" key="4">
    <source>
        <dbReference type="ARBA" id="ARBA00022741"/>
    </source>
</evidence>
<dbReference type="GO" id="GO:0005829">
    <property type="term" value="C:cytosol"/>
    <property type="evidence" value="ECO:0007669"/>
    <property type="project" value="TreeGrafter"/>
</dbReference>
<dbReference type="Pfam" id="PF02223">
    <property type="entry name" value="Thymidylate_kin"/>
    <property type="match status" value="1"/>
</dbReference>
<evidence type="ECO:0000259" key="9">
    <source>
        <dbReference type="Pfam" id="PF02223"/>
    </source>
</evidence>
<keyword evidence="6 8" id="KW-0067">ATP-binding</keyword>
<accession>A0A6S6SZ75</accession>
<organism evidence="10">
    <name type="scientific">uncultured Campylobacterales bacterium</name>
    <dbReference type="NCBI Taxonomy" id="352960"/>
    <lineage>
        <taxon>Bacteria</taxon>
        <taxon>Pseudomonadati</taxon>
        <taxon>Campylobacterota</taxon>
        <taxon>Epsilonproteobacteria</taxon>
        <taxon>Campylobacterales</taxon>
        <taxon>environmental samples</taxon>
    </lineage>
</organism>
<dbReference type="GO" id="GO:0004798">
    <property type="term" value="F:dTMP kinase activity"/>
    <property type="evidence" value="ECO:0007669"/>
    <property type="project" value="UniProtKB-UniRule"/>
</dbReference>
<evidence type="ECO:0000256" key="6">
    <source>
        <dbReference type="ARBA" id="ARBA00022840"/>
    </source>
</evidence>
<feature type="binding site" evidence="8">
    <location>
        <begin position="7"/>
        <end position="14"/>
    </location>
    <ligand>
        <name>ATP</name>
        <dbReference type="ChEBI" id="CHEBI:30616"/>
    </ligand>
</feature>
<dbReference type="GO" id="GO:0006227">
    <property type="term" value="P:dUDP biosynthetic process"/>
    <property type="evidence" value="ECO:0007669"/>
    <property type="project" value="TreeGrafter"/>
</dbReference>
<keyword evidence="4 8" id="KW-0547">Nucleotide-binding</keyword>
<feature type="domain" description="Thymidylate kinase-like" evidence="9">
    <location>
        <begin position="5"/>
        <end position="182"/>
    </location>
</feature>
<evidence type="ECO:0000256" key="5">
    <source>
        <dbReference type="ARBA" id="ARBA00022777"/>
    </source>
</evidence>
<dbReference type="HAMAP" id="MF_00165">
    <property type="entry name" value="Thymidylate_kinase"/>
    <property type="match status" value="1"/>
</dbReference>
<dbReference type="GO" id="GO:0005524">
    <property type="term" value="F:ATP binding"/>
    <property type="evidence" value="ECO:0007669"/>
    <property type="project" value="UniProtKB-UniRule"/>
</dbReference>
<reference evidence="10" key="1">
    <citation type="submission" date="2020-01" db="EMBL/GenBank/DDBJ databases">
        <authorList>
            <person name="Meier V. D."/>
            <person name="Meier V D."/>
        </authorList>
    </citation>
    <scope>NUCLEOTIDE SEQUENCE</scope>
    <source>
        <strain evidence="10">HLG_WM_MAG_12</strain>
    </source>
</reference>
<dbReference type="SUPFAM" id="SSF52540">
    <property type="entry name" value="P-loop containing nucleoside triphosphate hydrolases"/>
    <property type="match status" value="1"/>
</dbReference>
<comment type="similarity">
    <text evidence="1 8">Belongs to the thymidylate kinase family.</text>
</comment>
<comment type="function">
    <text evidence="8">Phosphorylation of dTMP to form dTDP in both de novo and salvage pathways of dTTP synthesis.</text>
</comment>
<evidence type="ECO:0000256" key="7">
    <source>
        <dbReference type="ARBA" id="ARBA00048743"/>
    </source>
</evidence>
<keyword evidence="2 8" id="KW-0808">Transferase</keyword>
<evidence type="ECO:0000256" key="2">
    <source>
        <dbReference type="ARBA" id="ARBA00022679"/>
    </source>
</evidence>
<evidence type="ECO:0000256" key="8">
    <source>
        <dbReference type="HAMAP-Rule" id="MF_00165"/>
    </source>
</evidence>
<evidence type="ECO:0000256" key="3">
    <source>
        <dbReference type="ARBA" id="ARBA00022727"/>
    </source>
</evidence>
<dbReference type="InterPro" id="IPR018094">
    <property type="entry name" value="Thymidylate_kinase"/>
</dbReference>
<dbReference type="Gene3D" id="3.40.50.300">
    <property type="entry name" value="P-loop containing nucleotide triphosphate hydrolases"/>
    <property type="match status" value="1"/>
</dbReference>
<sequence length="189" mass="21398">MYVILEGIDTAGKSTQIELLKQEYKNAVFTKEPGGTNVGKTIRSLVLENDIKSSVCEMFLFLADRAEHYKRVVEPNDFVISDRGLVSGIAYAMQNFDDLEMLGNLNKLCLDGKLPDKVILLSLDKDELNTRLSKKSHDKIELRGIEYLLSIQENMIKVLEFLGIDYVVIDAKRSVEGIFDEIKSFIDKS</sequence>
<dbReference type="AlphaFoldDB" id="A0A6S6SZ75"/>
<dbReference type="InterPro" id="IPR027417">
    <property type="entry name" value="P-loop_NTPase"/>
</dbReference>
<dbReference type="PANTHER" id="PTHR10344">
    <property type="entry name" value="THYMIDYLATE KINASE"/>
    <property type="match status" value="1"/>
</dbReference>
<comment type="catalytic activity">
    <reaction evidence="7 8">
        <text>dTMP + ATP = dTDP + ADP</text>
        <dbReference type="Rhea" id="RHEA:13517"/>
        <dbReference type="ChEBI" id="CHEBI:30616"/>
        <dbReference type="ChEBI" id="CHEBI:58369"/>
        <dbReference type="ChEBI" id="CHEBI:63528"/>
        <dbReference type="ChEBI" id="CHEBI:456216"/>
        <dbReference type="EC" id="2.7.4.9"/>
    </reaction>
</comment>
<dbReference type="GO" id="GO:0006233">
    <property type="term" value="P:dTDP biosynthetic process"/>
    <property type="evidence" value="ECO:0007669"/>
    <property type="project" value="InterPro"/>
</dbReference>